<dbReference type="InterPro" id="IPR046956">
    <property type="entry name" value="RLP23-like"/>
</dbReference>
<protein>
    <submittedName>
        <fullName evidence="15">LRR receptor-like serine/threonine-protein kinase FLS2</fullName>
    </submittedName>
</protein>
<name>A0A438ID29_VITVI</name>
<dbReference type="Pfam" id="PF00560">
    <property type="entry name" value="LRR_1"/>
    <property type="match status" value="7"/>
</dbReference>
<dbReference type="Gene3D" id="3.80.10.10">
    <property type="entry name" value="Ribonuclease Inhibitor"/>
    <property type="match status" value="4"/>
</dbReference>
<evidence type="ECO:0000313" key="15">
    <source>
        <dbReference type="EMBL" id="RVW94618.1"/>
    </source>
</evidence>
<dbReference type="PROSITE" id="PS51450">
    <property type="entry name" value="LRR"/>
    <property type="match status" value="1"/>
</dbReference>
<feature type="signal peptide" evidence="13">
    <location>
        <begin position="1"/>
        <end position="26"/>
    </location>
</feature>
<sequence>MVGRSVQPLIGFIVLLLCSKPDLGSCIQVGDAKVGCIERERQALLKFKEDIADDFGILSSWRSEKNKRDCCKWRGVQCSSQTGHITSLDLSAYEYKDEFRHLRGKISPSLLELQQLNHLDLSGNDFEGRSMPGFIGSLTKMRYLDLSSTYLAGPLPHQLGNLSNLNFLDLSGNSNMSSENLDWLSRLSSLTHLGLNHLNLSKAIRWADAIHKLPSLIDLLLKSCDLPSPITPSLSLVTSSMSLAVLDLSCNQLSTSIYPWLFNFNSSLVHLDLSYNHLQASPPDAFGNMVSLEYLDLSWNQLKGEIPKSFSSSLVFLDLSNNQLQGSIPDTFGNMTSLRTVNLTRNQLEGEIPKSFNNLCNLQILKLHRNNLAGVLVKNLLACANDTLEILDLSHNQFIGSLPDLIGFSSLTRLHLGHNQLNGTLPESIAQLAQLELLKIPSNSLQGTVSEAHLFSLSKLQRLDLSFNSLLTLNLSSDWVPQFQLTHIFLASCKLGPRFPGWLRTQKGVGWLDISGSGISDVIPNWFWNFTSNLNRLNISNNQITGVVPNASIEFSRFPQMDMSSNYFEGSIPVFIFYAGWLDLSKNMFSGSISSLCAVSRGASAYLDLSNNLLSGELPNCWAQWEGLVVLNLENNNFSGKIQDSIGSLEAIESLHLRNNKLTGELPLSLKNCTKLRVIDLGRNKLCGNIPSWIGRSLPNLVVLNLRFNEFYGSIPMDMCQLKKIQILDLSNNNISGMIPRCFNNFTAMVQQGSLVITYNYTIPCFKPLSRPSSYVDKQMVQWKGRELEYEKTLGLLKSIDLSSNELSGEIPREVTNLLDLISLNLSRNFLTGLIPPTIGQLKAMDALDLSWNRLFGKIPSNLSQIDRLSVLDLSHNDFWGKIPSGTQLQSFNSSTYEGNPKLCGPPLLKKCLEDERGEHSPPNEGHVQKEANDLWFYIGVALGFIVGFWGICGTLLLNSSWRNANFISLKKPKI</sequence>
<dbReference type="InterPro" id="IPR001611">
    <property type="entry name" value="Leu-rich_rpt"/>
</dbReference>
<evidence type="ECO:0000313" key="16">
    <source>
        <dbReference type="Proteomes" id="UP000288805"/>
    </source>
</evidence>
<dbReference type="PANTHER" id="PTHR48063:SF101">
    <property type="entry name" value="LRR RECEPTOR-LIKE SERINE_THREONINE-PROTEIN KINASE FLS2"/>
    <property type="match status" value="1"/>
</dbReference>
<keyword evidence="9 12" id="KW-0472">Membrane</keyword>
<dbReference type="GO" id="GO:0016301">
    <property type="term" value="F:kinase activity"/>
    <property type="evidence" value="ECO:0007669"/>
    <property type="project" value="UniProtKB-KW"/>
</dbReference>
<comment type="subcellular location">
    <subcellularLocation>
        <location evidence="1">Cell membrane</location>
        <topology evidence="1">Single-pass type I membrane protein</topology>
    </subcellularLocation>
</comment>
<dbReference type="SUPFAM" id="SSF52047">
    <property type="entry name" value="RNI-like"/>
    <property type="match status" value="1"/>
</dbReference>
<organism evidence="15 16">
    <name type="scientific">Vitis vinifera</name>
    <name type="common">Grape</name>
    <dbReference type="NCBI Taxonomy" id="29760"/>
    <lineage>
        <taxon>Eukaryota</taxon>
        <taxon>Viridiplantae</taxon>
        <taxon>Streptophyta</taxon>
        <taxon>Embryophyta</taxon>
        <taxon>Tracheophyta</taxon>
        <taxon>Spermatophyta</taxon>
        <taxon>Magnoliopsida</taxon>
        <taxon>eudicotyledons</taxon>
        <taxon>Gunneridae</taxon>
        <taxon>Pentapetalae</taxon>
        <taxon>rosids</taxon>
        <taxon>Vitales</taxon>
        <taxon>Vitaceae</taxon>
        <taxon>Viteae</taxon>
        <taxon>Vitis</taxon>
    </lineage>
</organism>
<dbReference type="Pfam" id="PF08263">
    <property type="entry name" value="LRRNT_2"/>
    <property type="match status" value="1"/>
</dbReference>
<dbReference type="InterPro" id="IPR032675">
    <property type="entry name" value="LRR_dom_sf"/>
</dbReference>
<evidence type="ECO:0000256" key="12">
    <source>
        <dbReference type="SAM" id="Phobius"/>
    </source>
</evidence>
<dbReference type="InterPro" id="IPR013210">
    <property type="entry name" value="LRR_N_plant-typ"/>
</dbReference>
<dbReference type="SUPFAM" id="SSF52058">
    <property type="entry name" value="L domain-like"/>
    <property type="match status" value="2"/>
</dbReference>
<reference evidence="15 16" key="1">
    <citation type="journal article" date="2018" name="PLoS Genet.">
        <title>Population sequencing reveals clonal diversity and ancestral inbreeding in the grapevine cultivar Chardonnay.</title>
        <authorList>
            <person name="Roach M.J."/>
            <person name="Johnson D.L."/>
            <person name="Bohlmann J."/>
            <person name="van Vuuren H.J."/>
            <person name="Jones S.J."/>
            <person name="Pretorius I.S."/>
            <person name="Schmidt S.A."/>
            <person name="Borneman A.R."/>
        </authorList>
    </citation>
    <scope>NUCLEOTIDE SEQUENCE [LARGE SCALE GENOMIC DNA]</scope>
    <source>
        <strain evidence="16">cv. Chardonnay</strain>
        <tissue evidence="15">Leaf</tissue>
    </source>
</reference>
<dbReference type="Proteomes" id="UP000288805">
    <property type="component" value="Unassembled WGS sequence"/>
</dbReference>
<evidence type="ECO:0000256" key="1">
    <source>
        <dbReference type="ARBA" id="ARBA00004251"/>
    </source>
</evidence>
<dbReference type="FunFam" id="3.80.10.10:FF:000095">
    <property type="entry name" value="LRR receptor-like serine/threonine-protein kinase GSO1"/>
    <property type="match status" value="2"/>
</dbReference>
<feature type="transmembrane region" description="Helical" evidence="12">
    <location>
        <begin position="935"/>
        <end position="958"/>
    </location>
</feature>
<dbReference type="AlphaFoldDB" id="A0A438ID29"/>
<evidence type="ECO:0000256" key="13">
    <source>
        <dbReference type="SAM" id="SignalP"/>
    </source>
</evidence>
<keyword evidence="6 13" id="KW-0732">Signal</keyword>
<evidence type="ECO:0000256" key="6">
    <source>
        <dbReference type="ARBA" id="ARBA00022729"/>
    </source>
</evidence>
<evidence type="ECO:0000256" key="2">
    <source>
        <dbReference type="ARBA" id="ARBA00009592"/>
    </source>
</evidence>
<keyword evidence="15" id="KW-0418">Kinase</keyword>
<evidence type="ECO:0000256" key="9">
    <source>
        <dbReference type="ARBA" id="ARBA00023136"/>
    </source>
</evidence>
<dbReference type="EMBL" id="QGNW01000120">
    <property type="protein sequence ID" value="RVW94618.1"/>
    <property type="molecule type" value="Genomic_DNA"/>
</dbReference>
<feature type="domain" description="Leucine-rich repeat-containing N-terminal plant-type" evidence="14">
    <location>
        <begin position="39"/>
        <end position="79"/>
    </location>
</feature>
<dbReference type="PRINTS" id="PR00019">
    <property type="entry name" value="LEURICHRPT"/>
</dbReference>
<comment type="similarity">
    <text evidence="2">Belongs to the RLP family.</text>
</comment>
<dbReference type="GO" id="GO:0005886">
    <property type="term" value="C:plasma membrane"/>
    <property type="evidence" value="ECO:0007669"/>
    <property type="project" value="UniProtKB-SubCell"/>
</dbReference>
<evidence type="ECO:0000256" key="4">
    <source>
        <dbReference type="ARBA" id="ARBA00022614"/>
    </source>
</evidence>
<evidence type="ECO:0000256" key="7">
    <source>
        <dbReference type="ARBA" id="ARBA00022737"/>
    </source>
</evidence>
<dbReference type="SMART" id="SM00369">
    <property type="entry name" value="LRR_TYP"/>
    <property type="match status" value="13"/>
</dbReference>
<dbReference type="FunFam" id="3.80.10.10:FF:000213">
    <property type="entry name" value="Tyrosine-sulfated glycopeptide receptor 1"/>
    <property type="match status" value="1"/>
</dbReference>
<evidence type="ECO:0000256" key="11">
    <source>
        <dbReference type="ARBA" id="ARBA00023180"/>
    </source>
</evidence>
<keyword evidence="5 12" id="KW-0812">Transmembrane</keyword>
<evidence type="ECO:0000259" key="14">
    <source>
        <dbReference type="Pfam" id="PF08263"/>
    </source>
</evidence>
<evidence type="ECO:0000256" key="10">
    <source>
        <dbReference type="ARBA" id="ARBA00023170"/>
    </source>
</evidence>
<keyword evidence="7" id="KW-0677">Repeat</keyword>
<dbReference type="SMART" id="SM00365">
    <property type="entry name" value="LRR_SD22"/>
    <property type="match status" value="6"/>
</dbReference>
<keyword evidence="15" id="KW-0808">Transferase</keyword>
<keyword evidence="4" id="KW-0433">Leucine-rich repeat</keyword>
<keyword evidence="3" id="KW-1003">Cell membrane</keyword>
<dbReference type="InterPro" id="IPR003591">
    <property type="entry name" value="Leu-rich_rpt_typical-subtyp"/>
</dbReference>
<feature type="chain" id="PRO_5019308471" evidence="13">
    <location>
        <begin position="27"/>
        <end position="975"/>
    </location>
</feature>
<accession>A0A438ID29</accession>
<gene>
    <name evidence="15" type="primary">FLS2_3</name>
    <name evidence="15" type="ORF">CK203_030854</name>
</gene>
<keyword evidence="11" id="KW-0325">Glycoprotein</keyword>
<keyword evidence="8 12" id="KW-1133">Transmembrane helix</keyword>
<dbReference type="PANTHER" id="PTHR48063">
    <property type="entry name" value="LRR RECEPTOR-LIKE KINASE"/>
    <property type="match status" value="1"/>
</dbReference>
<comment type="caution">
    <text evidence="15">The sequence shown here is derived from an EMBL/GenBank/DDBJ whole genome shotgun (WGS) entry which is preliminary data.</text>
</comment>
<keyword evidence="10 15" id="KW-0675">Receptor</keyword>
<evidence type="ECO:0000256" key="3">
    <source>
        <dbReference type="ARBA" id="ARBA00022475"/>
    </source>
</evidence>
<dbReference type="Pfam" id="PF13855">
    <property type="entry name" value="LRR_8"/>
    <property type="match status" value="4"/>
</dbReference>
<proteinExistence type="inferred from homology"/>
<evidence type="ECO:0000256" key="5">
    <source>
        <dbReference type="ARBA" id="ARBA00022692"/>
    </source>
</evidence>
<evidence type="ECO:0000256" key="8">
    <source>
        <dbReference type="ARBA" id="ARBA00022989"/>
    </source>
</evidence>